<feature type="compositionally biased region" description="Basic and acidic residues" evidence="1">
    <location>
        <begin position="65"/>
        <end position="84"/>
    </location>
</feature>
<organism evidence="2 3">
    <name type="scientific">Microthlaspi erraticum</name>
    <dbReference type="NCBI Taxonomy" id="1685480"/>
    <lineage>
        <taxon>Eukaryota</taxon>
        <taxon>Viridiplantae</taxon>
        <taxon>Streptophyta</taxon>
        <taxon>Embryophyta</taxon>
        <taxon>Tracheophyta</taxon>
        <taxon>Spermatophyta</taxon>
        <taxon>Magnoliopsida</taxon>
        <taxon>eudicotyledons</taxon>
        <taxon>Gunneridae</taxon>
        <taxon>Pentapetalae</taxon>
        <taxon>rosids</taxon>
        <taxon>malvids</taxon>
        <taxon>Brassicales</taxon>
        <taxon>Brassicaceae</taxon>
        <taxon>Coluteocarpeae</taxon>
        <taxon>Microthlaspi</taxon>
    </lineage>
</organism>
<dbReference type="GO" id="GO:0009916">
    <property type="term" value="F:alternative oxidase activity"/>
    <property type="evidence" value="ECO:0007669"/>
    <property type="project" value="InterPro"/>
</dbReference>
<feature type="region of interest" description="Disordered" evidence="1">
    <location>
        <begin position="62"/>
        <end position="88"/>
    </location>
</feature>
<protein>
    <submittedName>
        <fullName evidence="2">Uncharacterized protein</fullName>
    </submittedName>
</protein>
<name>A0A6D2JCW9_9BRAS</name>
<evidence type="ECO:0000313" key="2">
    <source>
        <dbReference type="EMBL" id="CAA7034851.1"/>
    </source>
</evidence>
<dbReference type="AlphaFoldDB" id="A0A6D2JCW9"/>
<accession>A0A6D2JCW9</accession>
<dbReference type="InterPro" id="IPR002680">
    <property type="entry name" value="AOX"/>
</dbReference>
<dbReference type="GO" id="GO:0005739">
    <property type="term" value="C:mitochondrion"/>
    <property type="evidence" value="ECO:0007669"/>
    <property type="project" value="TreeGrafter"/>
</dbReference>
<dbReference type="PANTHER" id="PTHR31803:SF6">
    <property type="entry name" value="UBIQUINOL OXIDASE 2, MITOCHONDRIAL"/>
    <property type="match status" value="1"/>
</dbReference>
<dbReference type="GO" id="GO:0010230">
    <property type="term" value="P:alternative respiration"/>
    <property type="evidence" value="ECO:0007669"/>
    <property type="project" value="TreeGrafter"/>
</dbReference>
<dbReference type="PANTHER" id="PTHR31803">
    <property type="entry name" value="ALTERNATIVE OXIDASE"/>
    <property type="match status" value="1"/>
</dbReference>
<evidence type="ECO:0000256" key="1">
    <source>
        <dbReference type="SAM" id="MobiDB-lite"/>
    </source>
</evidence>
<dbReference type="Proteomes" id="UP000467841">
    <property type="component" value="Unassembled WGS sequence"/>
</dbReference>
<proteinExistence type="predicted"/>
<keyword evidence="3" id="KW-1185">Reference proteome</keyword>
<gene>
    <name evidence="2" type="ORF">MERR_LOCUS22086</name>
</gene>
<comment type="caution">
    <text evidence="2">The sequence shown here is derived from an EMBL/GenBank/DDBJ whole genome shotgun (WGS) entry which is preliminary data.</text>
</comment>
<reference evidence="2" key="1">
    <citation type="submission" date="2020-01" db="EMBL/GenBank/DDBJ databases">
        <authorList>
            <person name="Mishra B."/>
        </authorList>
    </citation>
    <scope>NUCLEOTIDE SEQUENCE [LARGE SCALE GENOMIC DNA]</scope>
</reference>
<evidence type="ECO:0000313" key="3">
    <source>
        <dbReference type="Proteomes" id="UP000467841"/>
    </source>
</evidence>
<dbReference type="OrthoDB" id="16906at2759"/>
<dbReference type="EMBL" id="CACVBM020001151">
    <property type="protein sequence ID" value="CAA7034851.1"/>
    <property type="molecule type" value="Genomic_DNA"/>
</dbReference>
<sequence length="172" mass="19333">MSQQVATTALRALFVRGGGNCNMAVRSVSAASVFTNLEMRNLVSVPLIWNFDSKWRMMSSATAMEKNDEKKDENPTVESVKKDQNGGGSVAVPSYWGIETAKMKITRRDGSNWPWNCFMPWETYQADLSIDLKKHHVPKNIADKIAYGTVKLLRIPTDIFFQALSSASFIFF</sequence>